<evidence type="ECO:0000256" key="2">
    <source>
        <dbReference type="ARBA" id="ARBA00023125"/>
    </source>
</evidence>
<dbReference type="Gene3D" id="1.10.10.10">
    <property type="entry name" value="Winged helix-like DNA-binding domain superfamily/Winged helix DNA-binding domain"/>
    <property type="match status" value="1"/>
</dbReference>
<dbReference type="InterPro" id="IPR001034">
    <property type="entry name" value="DeoR_HTH"/>
</dbReference>
<dbReference type="SMART" id="SM01134">
    <property type="entry name" value="DeoRC"/>
    <property type="match status" value="1"/>
</dbReference>
<sequence length="263" mass="29312">MKVHRIQQIEEYIKSRGVASLDELCRQFDVSKNTIRRDVQELESRQIVKKVYGGVMMNEEKLLIPSISQRQVRMPGEKALIGQKAAEFVNDGDVVIIDSGTTTVHIIEHLQRKQNITVITNSIPALNAAALYQQLHVIVTGGDLLHSTNSLVGPEAIAMLKKLNANRLFLAVPGISLTKGITTHSRIEAEIKKMMMEVSEQIILLADHTKFDAVSLVTFAELHDIDIVITDQSPPLPYNHYCTEHNVSIVVAVPENQTTFVES</sequence>
<dbReference type="Pfam" id="PF00455">
    <property type="entry name" value="DeoRC"/>
    <property type="match status" value="1"/>
</dbReference>
<gene>
    <name evidence="5" type="ORF">U27_05088</name>
</gene>
<keyword evidence="2 5" id="KW-0238">DNA-binding</keyword>
<dbReference type="InterPro" id="IPR014036">
    <property type="entry name" value="DeoR-like_C"/>
</dbReference>
<evidence type="ECO:0000313" key="5">
    <source>
        <dbReference type="EMBL" id="GAK58115.1"/>
    </source>
</evidence>
<reference evidence="5" key="1">
    <citation type="journal article" date="2015" name="PeerJ">
        <title>First genomic representation of candidate bacterial phylum KSB3 points to enhanced environmental sensing as a trigger of wastewater bulking.</title>
        <authorList>
            <person name="Sekiguchi Y."/>
            <person name="Ohashi A."/>
            <person name="Parks D.H."/>
            <person name="Yamauchi T."/>
            <person name="Tyson G.W."/>
            <person name="Hugenholtz P."/>
        </authorList>
    </citation>
    <scope>NUCLEOTIDE SEQUENCE [LARGE SCALE GENOMIC DNA]</scope>
</reference>
<dbReference type="PANTHER" id="PTHR30363:SF60">
    <property type="entry name" value="HTH-TYPE TRANSCRIPTIONAL REGULATOR IOLR"/>
    <property type="match status" value="1"/>
</dbReference>
<dbReference type="SMART" id="SM00420">
    <property type="entry name" value="HTH_DEOR"/>
    <property type="match status" value="1"/>
</dbReference>
<proteinExistence type="predicted"/>
<dbReference type="STRING" id="1499967.U27_05088"/>
<keyword evidence="3" id="KW-0804">Transcription</keyword>
<dbReference type="InterPro" id="IPR036388">
    <property type="entry name" value="WH-like_DNA-bd_sf"/>
</dbReference>
<protein>
    <submittedName>
        <fullName evidence="5">DNA-binding protein IolR</fullName>
    </submittedName>
</protein>
<dbReference type="PROSITE" id="PS00894">
    <property type="entry name" value="HTH_DEOR_1"/>
    <property type="match status" value="1"/>
</dbReference>
<dbReference type="SUPFAM" id="SSF46785">
    <property type="entry name" value="Winged helix' DNA-binding domain"/>
    <property type="match status" value="1"/>
</dbReference>
<dbReference type="eggNOG" id="COG1349">
    <property type="taxonomic scope" value="Bacteria"/>
</dbReference>
<evidence type="ECO:0000259" key="4">
    <source>
        <dbReference type="PROSITE" id="PS51000"/>
    </source>
</evidence>
<dbReference type="Pfam" id="PF08220">
    <property type="entry name" value="HTH_DeoR"/>
    <property type="match status" value="1"/>
</dbReference>
<dbReference type="HOGENOM" id="CLU_060699_1_4_0"/>
<dbReference type="SUPFAM" id="SSF100950">
    <property type="entry name" value="NagB/RpiA/CoA transferase-like"/>
    <property type="match status" value="1"/>
</dbReference>
<name>A0A081C0L0_VECG1</name>
<dbReference type="Proteomes" id="UP000030661">
    <property type="component" value="Unassembled WGS sequence"/>
</dbReference>
<organism evidence="5">
    <name type="scientific">Vecturithrix granuli</name>
    <dbReference type="NCBI Taxonomy" id="1499967"/>
    <lineage>
        <taxon>Bacteria</taxon>
        <taxon>Candidatus Moduliflexota</taxon>
        <taxon>Candidatus Vecturitrichia</taxon>
        <taxon>Candidatus Vecturitrichales</taxon>
        <taxon>Candidatus Vecturitrichaceae</taxon>
        <taxon>Candidatus Vecturithrix</taxon>
    </lineage>
</organism>
<evidence type="ECO:0000256" key="1">
    <source>
        <dbReference type="ARBA" id="ARBA00023015"/>
    </source>
</evidence>
<accession>A0A081C0L0</accession>
<keyword evidence="6" id="KW-1185">Reference proteome</keyword>
<dbReference type="GO" id="GO:0003700">
    <property type="term" value="F:DNA-binding transcription factor activity"/>
    <property type="evidence" value="ECO:0007669"/>
    <property type="project" value="InterPro"/>
</dbReference>
<dbReference type="InterPro" id="IPR050313">
    <property type="entry name" value="Carb_Metab_HTH_regulators"/>
</dbReference>
<dbReference type="GO" id="GO:0003677">
    <property type="term" value="F:DNA binding"/>
    <property type="evidence" value="ECO:0007669"/>
    <property type="project" value="UniProtKB-KW"/>
</dbReference>
<evidence type="ECO:0000256" key="3">
    <source>
        <dbReference type="ARBA" id="ARBA00023163"/>
    </source>
</evidence>
<dbReference type="AlphaFoldDB" id="A0A081C0L0"/>
<dbReference type="Gene3D" id="3.40.50.1360">
    <property type="match status" value="1"/>
</dbReference>
<dbReference type="InterPro" id="IPR037171">
    <property type="entry name" value="NagB/RpiA_transferase-like"/>
</dbReference>
<keyword evidence="1" id="KW-0805">Transcription regulation</keyword>
<evidence type="ECO:0000313" key="6">
    <source>
        <dbReference type="Proteomes" id="UP000030661"/>
    </source>
</evidence>
<dbReference type="PANTHER" id="PTHR30363">
    <property type="entry name" value="HTH-TYPE TRANSCRIPTIONAL REGULATOR SRLR-RELATED"/>
    <property type="match status" value="1"/>
</dbReference>
<feature type="domain" description="HTH deoR-type" evidence="4">
    <location>
        <begin position="2"/>
        <end position="57"/>
    </location>
</feature>
<dbReference type="PROSITE" id="PS51000">
    <property type="entry name" value="HTH_DEOR_2"/>
    <property type="match status" value="1"/>
</dbReference>
<dbReference type="EMBL" id="DF820467">
    <property type="protein sequence ID" value="GAK58115.1"/>
    <property type="molecule type" value="Genomic_DNA"/>
</dbReference>
<dbReference type="InterPro" id="IPR036390">
    <property type="entry name" value="WH_DNA-bd_sf"/>
</dbReference>
<dbReference type="InterPro" id="IPR018356">
    <property type="entry name" value="Tscrpt_reg_HTH_DeoR_CS"/>
</dbReference>
<dbReference type="PRINTS" id="PR00037">
    <property type="entry name" value="HTHLACR"/>
</dbReference>